<name>A0A643FFM3_IDEDE</name>
<dbReference type="InterPro" id="IPR052572">
    <property type="entry name" value="UPF0153_domain"/>
</dbReference>
<dbReference type="EMBL" id="VZPB01000005">
    <property type="protein sequence ID" value="KAB0584546.1"/>
    <property type="molecule type" value="Genomic_DNA"/>
</dbReference>
<dbReference type="PANTHER" id="PTHR36931:SF1">
    <property type="entry name" value="UPF0153 PROTEIN YEIW"/>
    <property type="match status" value="1"/>
</dbReference>
<dbReference type="AlphaFoldDB" id="A0A643FFM3"/>
<evidence type="ECO:0000313" key="1">
    <source>
        <dbReference type="EMBL" id="KAB0584546.1"/>
    </source>
</evidence>
<comment type="caution">
    <text evidence="1">The sequence shown here is derived from an EMBL/GenBank/DDBJ whole genome shotgun (WGS) entry which is preliminary data.</text>
</comment>
<dbReference type="OrthoDB" id="9803986at2"/>
<gene>
    <name evidence="1" type="ORF">F7Q92_03270</name>
</gene>
<dbReference type="Proteomes" id="UP000430120">
    <property type="component" value="Unassembled WGS sequence"/>
</dbReference>
<dbReference type="Pfam" id="PF03692">
    <property type="entry name" value="CxxCxxCC"/>
    <property type="match status" value="1"/>
</dbReference>
<evidence type="ECO:0000313" key="2">
    <source>
        <dbReference type="Proteomes" id="UP000430120"/>
    </source>
</evidence>
<dbReference type="RefSeq" id="WP_151122486.1">
    <property type="nucleotide sequence ID" value="NZ_CP088081.1"/>
</dbReference>
<proteinExistence type="predicted"/>
<organism evidence="1 2">
    <name type="scientific">Ideonella dechloratans</name>
    <dbReference type="NCBI Taxonomy" id="36863"/>
    <lineage>
        <taxon>Bacteria</taxon>
        <taxon>Pseudomonadati</taxon>
        <taxon>Pseudomonadota</taxon>
        <taxon>Betaproteobacteria</taxon>
        <taxon>Burkholderiales</taxon>
        <taxon>Sphaerotilaceae</taxon>
        <taxon>Ideonella</taxon>
    </lineage>
</organism>
<sequence>MDCRPHCAACCIAPSISSPIPGMPQGKPAGMRCVQLDAQDRCQIFGDPRRPAVCGSLQPSPEMCGDSRQQAMIWLGGLEAATNPAPAPTTSPSSPAG</sequence>
<protein>
    <submittedName>
        <fullName evidence="1">YkgJ family cysteine cluster protein</fullName>
    </submittedName>
</protein>
<keyword evidence="2" id="KW-1185">Reference proteome</keyword>
<accession>A0A643FFM3</accession>
<dbReference type="InterPro" id="IPR005358">
    <property type="entry name" value="Puta_zinc/iron-chelating_dom"/>
</dbReference>
<reference evidence="1 2" key="1">
    <citation type="submission" date="2019-09" db="EMBL/GenBank/DDBJ databases">
        <title>Draft genome sequences of 48 bacterial type strains from the CCUG.</title>
        <authorList>
            <person name="Tunovic T."/>
            <person name="Pineiro-Iglesias B."/>
            <person name="Unosson C."/>
            <person name="Inganas E."/>
            <person name="Ohlen M."/>
            <person name="Cardew S."/>
            <person name="Jensie-Markopoulos S."/>
            <person name="Salva-Serra F."/>
            <person name="Jaen-Luchoro D."/>
            <person name="Karlsson R."/>
            <person name="Svensson-Stadler L."/>
            <person name="Chun J."/>
            <person name="Moore E."/>
        </authorList>
    </citation>
    <scope>NUCLEOTIDE SEQUENCE [LARGE SCALE GENOMIC DNA]</scope>
    <source>
        <strain evidence="1 2">CCUG 30977</strain>
    </source>
</reference>
<dbReference type="PANTHER" id="PTHR36931">
    <property type="entry name" value="UPF0153 PROTEIN YEIW"/>
    <property type="match status" value="1"/>
</dbReference>